<evidence type="ECO:0000313" key="2">
    <source>
        <dbReference type="EMBL" id="KAG0551398.1"/>
    </source>
</evidence>
<keyword evidence="1" id="KW-0812">Transmembrane</keyword>
<proteinExistence type="predicted"/>
<comment type="caution">
    <text evidence="2">The sequence shown here is derived from an EMBL/GenBank/DDBJ whole genome shotgun (WGS) entry which is preliminary data.</text>
</comment>
<evidence type="ECO:0000313" key="3">
    <source>
        <dbReference type="Proteomes" id="UP000807115"/>
    </source>
</evidence>
<feature type="transmembrane region" description="Helical" evidence="1">
    <location>
        <begin position="26"/>
        <end position="47"/>
    </location>
</feature>
<sequence>MKIPYALPKRMTSEDVFPSLEASLEHSYSCAFTLGSCLCWAFLCFMFPSPWFV</sequence>
<dbReference type="EMBL" id="CM027680">
    <property type="protein sequence ID" value="KAG0551398.1"/>
    <property type="molecule type" value="Genomic_DNA"/>
</dbReference>
<accession>A0A921V168</accession>
<keyword evidence="1" id="KW-0472">Membrane</keyword>
<reference evidence="2" key="2">
    <citation type="submission" date="2020-10" db="EMBL/GenBank/DDBJ databases">
        <authorList>
            <person name="Cooper E.A."/>
            <person name="Brenton Z.W."/>
            <person name="Flinn B.S."/>
            <person name="Jenkins J."/>
            <person name="Shu S."/>
            <person name="Flowers D."/>
            <person name="Luo F."/>
            <person name="Wang Y."/>
            <person name="Xia P."/>
            <person name="Barry K."/>
            <person name="Daum C."/>
            <person name="Lipzen A."/>
            <person name="Yoshinaga Y."/>
            <person name="Schmutz J."/>
            <person name="Saski C."/>
            <person name="Vermerris W."/>
            <person name="Kresovich S."/>
        </authorList>
    </citation>
    <scope>NUCLEOTIDE SEQUENCE</scope>
</reference>
<keyword evidence="1" id="KW-1133">Transmembrane helix</keyword>
<organism evidence="2 3">
    <name type="scientific">Sorghum bicolor</name>
    <name type="common">Sorghum</name>
    <name type="synonym">Sorghum vulgare</name>
    <dbReference type="NCBI Taxonomy" id="4558"/>
    <lineage>
        <taxon>Eukaryota</taxon>
        <taxon>Viridiplantae</taxon>
        <taxon>Streptophyta</taxon>
        <taxon>Embryophyta</taxon>
        <taxon>Tracheophyta</taxon>
        <taxon>Spermatophyta</taxon>
        <taxon>Magnoliopsida</taxon>
        <taxon>Liliopsida</taxon>
        <taxon>Poales</taxon>
        <taxon>Poaceae</taxon>
        <taxon>PACMAD clade</taxon>
        <taxon>Panicoideae</taxon>
        <taxon>Andropogonodae</taxon>
        <taxon>Andropogoneae</taxon>
        <taxon>Sorghinae</taxon>
        <taxon>Sorghum</taxon>
    </lineage>
</organism>
<name>A0A921V168_SORBI</name>
<reference evidence="2" key="1">
    <citation type="journal article" date="2019" name="BMC Genomics">
        <title>A new reference genome for Sorghum bicolor reveals high levels of sequence similarity between sweet and grain genotypes: implications for the genetics of sugar metabolism.</title>
        <authorList>
            <person name="Cooper E.A."/>
            <person name="Brenton Z.W."/>
            <person name="Flinn B.S."/>
            <person name="Jenkins J."/>
            <person name="Shu S."/>
            <person name="Flowers D."/>
            <person name="Luo F."/>
            <person name="Wang Y."/>
            <person name="Xia P."/>
            <person name="Barry K."/>
            <person name="Daum C."/>
            <person name="Lipzen A."/>
            <person name="Yoshinaga Y."/>
            <person name="Schmutz J."/>
            <person name="Saski C."/>
            <person name="Vermerris W."/>
            <person name="Kresovich S."/>
        </authorList>
    </citation>
    <scope>NUCLEOTIDE SEQUENCE</scope>
</reference>
<evidence type="ECO:0000256" key="1">
    <source>
        <dbReference type="SAM" id="Phobius"/>
    </source>
</evidence>
<gene>
    <name evidence="2" type="ORF">BDA96_01G419900</name>
</gene>
<dbReference type="AlphaFoldDB" id="A0A921V168"/>
<dbReference type="Proteomes" id="UP000807115">
    <property type="component" value="Chromosome 1"/>
</dbReference>
<protein>
    <submittedName>
        <fullName evidence="2">Uncharacterized protein</fullName>
    </submittedName>
</protein>